<dbReference type="EMBL" id="BARS01040040">
    <property type="protein sequence ID" value="GAG31364.1"/>
    <property type="molecule type" value="Genomic_DNA"/>
</dbReference>
<organism evidence="1">
    <name type="scientific">marine sediment metagenome</name>
    <dbReference type="NCBI Taxonomy" id="412755"/>
    <lineage>
        <taxon>unclassified sequences</taxon>
        <taxon>metagenomes</taxon>
        <taxon>ecological metagenomes</taxon>
    </lineage>
</organism>
<reference evidence="1" key="1">
    <citation type="journal article" date="2014" name="Front. Microbiol.">
        <title>High frequency of phylogenetically diverse reductive dehalogenase-homologous genes in deep subseafloor sedimentary metagenomes.</title>
        <authorList>
            <person name="Kawai M."/>
            <person name="Futagami T."/>
            <person name="Toyoda A."/>
            <person name="Takaki Y."/>
            <person name="Nishi S."/>
            <person name="Hori S."/>
            <person name="Arai W."/>
            <person name="Tsubouchi T."/>
            <person name="Morono Y."/>
            <person name="Uchiyama I."/>
            <person name="Ito T."/>
            <person name="Fujiyama A."/>
            <person name="Inagaki F."/>
            <person name="Takami H."/>
        </authorList>
    </citation>
    <scope>NUCLEOTIDE SEQUENCE</scope>
    <source>
        <strain evidence="1">Expedition CK06-06</strain>
    </source>
</reference>
<dbReference type="AlphaFoldDB" id="X0WK53"/>
<comment type="caution">
    <text evidence="1">The sequence shown here is derived from an EMBL/GenBank/DDBJ whole genome shotgun (WGS) entry which is preliminary data.</text>
</comment>
<evidence type="ECO:0000313" key="1">
    <source>
        <dbReference type="EMBL" id="GAG31364.1"/>
    </source>
</evidence>
<proteinExistence type="predicted"/>
<sequence length="225" mass="25166">MILNIPKSTVRTLDRILNRFKPAKVYVALDKFFDEIALWLAGQIVKTSLSGKKLERRTGQLAASVTGRSIREKGVPGFKVGIFRGPSLRYAGILEYGTKGYNPRSPYPTIKPRKARALAMPINDAVTLAGVARYGGPREFEKQKGRLTFIPFDRGSGAIGGLYTDEELMKGDMNFSNAKASYLLLAKTDIKPRWYLRQGVRRRLPTVAKKLSKYLKDILSGKIKI</sequence>
<protein>
    <submittedName>
        <fullName evidence="1">Uncharacterized protein</fullName>
    </submittedName>
</protein>
<accession>X0WK53</accession>
<name>X0WK53_9ZZZZ</name>
<gene>
    <name evidence="1" type="ORF">S01H1_61095</name>
</gene>